<evidence type="ECO:0000256" key="3">
    <source>
        <dbReference type="ARBA" id="ARBA00022475"/>
    </source>
</evidence>
<evidence type="ECO:0000256" key="7">
    <source>
        <dbReference type="ARBA" id="ARBA00022989"/>
    </source>
</evidence>
<feature type="transmembrane region" description="Helical" evidence="9">
    <location>
        <begin position="451"/>
        <end position="470"/>
    </location>
</feature>
<dbReference type="PROSITE" id="PS50893">
    <property type="entry name" value="ABC_TRANSPORTER_2"/>
    <property type="match status" value="1"/>
</dbReference>
<dbReference type="PANTHER" id="PTHR24223">
    <property type="entry name" value="ATP-BINDING CASSETTE SUB-FAMILY C"/>
    <property type="match status" value="1"/>
</dbReference>
<feature type="transmembrane region" description="Helical" evidence="9">
    <location>
        <begin position="537"/>
        <end position="558"/>
    </location>
</feature>
<feature type="domain" description="ABC transmembrane type-1" evidence="11">
    <location>
        <begin position="316"/>
        <end position="595"/>
    </location>
</feature>
<gene>
    <name evidence="12" type="ORF">J7337_006183</name>
</gene>
<dbReference type="Gene3D" id="3.40.50.300">
    <property type="entry name" value="P-loop containing nucleotide triphosphate hydrolases"/>
    <property type="match status" value="2"/>
</dbReference>
<dbReference type="InterPro" id="IPR044726">
    <property type="entry name" value="ABCC_6TM_D2"/>
</dbReference>
<feature type="transmembrane region" description="Helical" evidence="9">
    <location>
        <begin position="314"/>
        <end position="337"/>
    </location>
</feature>
<dbReference type="CDD" id="cd18580">
    <property type="entry name" value="ABC_6TM_ABCC_D2"/>
    <property type="match status" value="1"/>
</dbReference>
<feature type="transmembrane region" description="Helical" evidence="9">
    <location>
        <begin position="349"/>
        <end position="370"/>
    </location>
</feature>
<organism evidence="12 13">
    <name type="scientific">Fusarium musae</name>
    <dbReference type="NCBI Taxonomy" id="1042133"/>
    <lineage>
        <taxon>Eukaryota</taxon>
        <taxon>Fungi</taxon>
        <taxon>Dikarya</taxon>
        <taxon>Ascomycota</taxon>
        <taxon>Pezizomycotina</taxon>
        <taxon>Sordariomycetes</taxon>
        <taxon>Hypocreomycetidae</taxon>
        <taxon>Hypocreales</taxon>
        <taxon>Nectriaceae</taxon>
        <taxon>Fusarium</taxon>
    </lineage>
</organism>
<evidence type="ECO:0000259" key="11">
    <source>
        <dbReference type="PROSITE" id="PS50929"/>
    </source>
</evidence>
<dbReference type="InterPro" id="IPR003439">
    <property type="entry name" value="ABC_transporter-like_ATP-bd"/>
</dbReference>
<dbReference type="SMART" id="SM00382">
    <property type="entry name" value="AAA"/>
    <property type="match status" value="1"/>
</dbReference>
<keyword evidence="2" id="KW-0813">Transport</keyword>
<comment type="caution">
    <text evidence="12">The sequence shown here is derived from an EMBL/GenBank/DDBJ whole genome shotgun (WGS) entry which is preliminary data.</text>
</comment>
<protein>
    <recommendedName>
        <fullName evidence="14">ABC transporter</fullName>
    </recommendedName>
</protein>
<dbReference type="KEGG" id="fmu:J7337_006183"/>
<dbReference type="EMBL" id="JAHBCI010000004">
    <property type="protein sequence ID" value="KAG9503338.1"/>
    <property type="molecule type" value="Genomic_DNA"/>
</dbReference>
<evidence type="ECO:0000256" key="2">
    <source>
        <dbReference type="ARBA" id="ARBA00022448"/>
    </source>
</evidence>
<evidence type="ECO:0000256" key="5">
    <source>
        <dbReference type="ARBA" id="ARBA00022741"/>
    </source>
</evidence>
<dbReference type="Gene3D" id="1.20.1560.10">
    <property type="entry name" value="ABC transporter type 1, transmembrane domain"/>
    <property type="match status" value="1"/>
</dbReference>
<dbReference type="SUPFAM" id="SSF52540">
    <property type="entry name" value="P-loop containing nucleoside triphosphate hydrolases"/>
    <property type="match status" value="2"/>
</dbReference>
<evidence type="ECO:0000256" key="9">
    <source>
        <dbReference type="SAM" id="Phobius"/>
    </source>
</evidence>
<proteinExistence type="predicted"/>
<dbReference type="GO" id="GO:0016887">
    <property type="term" value="F:ATP hydrolysis activity"/>
    <property type="evidence" value="ECO:0007669"/>
    <property type="project" value="InterPro"/>
</dbReference>
<evidence type="ECO:0000259" key="10">
    <source>
        <dbReference type="PROSITE" id="PS50893"/>
    </source>
</evidence>
<keyword evidence="3" id="KW-1003">Cell membrane</keyword>
<reference evidence="12" key="1">
    <citation type="journal article" date="2021" name="Mol. Plant Microbe Interact.">
        <title>Telomere to telomere genome assembly of Fusarium musae F31, causal agent of crown rot disease of banana.</title>
        <authorList>
            <person name="Degradi L."/>
            <person name="Tava V."/>
            <person name="Kunova A."/>
            <person name="Cortesi P."/>
            <person name="Saracchi M."/>
            <person name="Pasquali M."/>
        </authorList>
    </citation>
    <scope>NUCLEOTIDE SEQUENCE</scope>
    <source>
        <strain evidence="12">F31</strain>
    </source>
</reference>
<dbReference type="GeneID" id="68314039"/>
<name>A0A9P8DK41_9HYPO</name>
<evidence type="ECO:0000313" key="13">
    <source>
        <dbReference type="Proteomes" id="UP000827133"/>
    </source>
</evidence>
<dbReference type="GO" id="GO:0005886">
    <property type="term" value="C:plasma membrane"/>
    <property type="evidence" value="ECO:0007669"/>
    <property type="project" value="UniProtKB-SubCell"/>
</dbReference>
<dbReference type="InterPro" id="IPR003593">
    <property type="entry name" value="AAA+_ATPase"/>
</dbReference>
<dbReference type="GO" id="GO:0140359">
    <property type="term" value="F:ABC-type transporter activity"/>
    <property type="evidence" value="ECO:0007669"/>
    <property type="project" value="InterPro"/>
</dbReference>
<keyword evidence="7 9" id="KW-1133">Transmembrane helix</keyword>
<sequence length="715" mass="78436">MLGQELGEIKASNLWYKSSGRDVGNSIVIRQAKFGWKPDNYIINTGDFEIQEGALTVIMGPVGCGKSTLLYGLLNEIPHSSGQIWLKYRNVSLCEQTPWLVSGSIRHNITCGSALDESWYDKVLDACSLLHDLDHLSGRDLHEVGNDGSSLSGGKRKRIALARAIYARNPVIFLDNPLSGVDHGTAAHIAQALIGNGGLLRTGGITVLTVTDSSKLTGDITRHADNALVIDQEGSVTMTRESTNFDGRIMVANSTKDDIEDINDRHNQGQAADNTSAGQHLELTAAKADLRRPTGDWSLYSFYTHATGRYNTTVFLCLCLCCAFCYQFSTVWIQWWSDATNSTGRKSNGFYLGIYALLCALGLSTLYLACWTSMVTMVTRSAIKLHLMVLTTVFNAHVSYFSTIDDGVTLNRFNQDMQLTDYTLPLAVVNTFLFASICLVQAAVISATANYMAAAIPFCLVVIYFIQRFYLRTSRQLRLLDIEAKAPLYTNFKETILGMNTIRAYGGEFGSFLKEKHVEVLDDSQQPIYLLYTVQRWLSLVLDLVVTCLATLLVVVAVQTRSGTSGSDMGVALVNLTSFNQYLTMLIRCWASMETSLGAIARNKDFSHETPVANGCGHVPQPDYDGYQSIVFEDVSVVYRKPKTSLENAEDSSEDTSDLNLNHQALDSINLTIRSGTKLAITGRSGSGKSTLVSSLFHILPLPSGKISIGGMDVM</sequence>
<dbReference type="GO" id="GO:0005524">
    <property type="term" value="F:ATP binding"/>
    <property type="evidence" value="ECO:0007669"/>
    <property type="project" value="UniProtKB-KW"/>
</dbReference>
<evidence type="ECO:0000256" key="1">
    <source>
        <dbReference type="ARBA" id="ARBA00004651"/>
    </source>
</evidence>
<dbReference type="InterPro" id="IPR011527">
    <property type="entry name" value="ABC1_TM_dom"/>
</dbReference>
<dbReference type="PROSITE" id="PS50929">
    <property type="entry name" value="ABC_TM1F"/>
    <property type="match status" value="1"/>
</dbReference>
<evidence type="ECO:0008006" key="14">
    <source>
        <dbReference type="Google" id="ProtNLM"/>
    </source>
</evidence>
<keyword evidence="13" id="KW-1185">Reference proteome</keyword>
<dbReference type="Pfam" id="PF00005">
    <property type="entry name" value="ABC_tran"/>
    <property type="match status" value="2"/>
</dbReference>
<dbReference type="InterPro" id="IPR027417">
    <property type="entry name" value="P-loop_NTPase"/>
</dbReference>
<dbReference type="Pfam" id="PF00664">
    <property type="entry name" value="ABC_membrane"/>
    <property type="match status" value="1"/>
</dbReference>
<evidence type="ECO:0000256" key="4">
    <source>
        <dbReference type="ARBA" id="ARBA00022692"/>
    </source>
</evidence>
<dbReference type="InterPro" id="IPR050173">
    <property type="entry name" value="ABC_transporter_C-like"/>
</dbReference>
<dbReference type="FunFam" id="1.20.1560.10:FF:000066">
    <property type="entry name" value="ABC multidrug transporter (Eurofung)"/>
    <property type="match status" value="1"/>
</dbReference>
<accession>A0A9P8DK41</accession>
<keyword evidence="4 9" id="KW-0812">Transmembrane</keyword>
<dbReference type="SUPFAM" id="SSF90123">
    <property type="entry name" value="ABC transporter transmembrane region"/>
    <property type="match status" value="1"/>
</dbReference>
<dbReference type="InterPro" id="IPR036640">
    <property type="entry name" value="ABC1_TM_sf"/>
</dbReference>
<dbReference type="Proteomes" id="UP000827133">
    <property type="component" value="Unassembled WGS sequence"/>
</dbReference>
<evidence type="ECO:0000256" key="6">
    <source>
        <dbReference type="ARBA" id="ARBA00022840"/>
    </source>
</evidence>
<feature type="transmembrane region" description="Helical" evidence="9">
    <location>
        <begin position="422"/>
        <end position="444"/>
    </location>
</feature>
<keyword evidence="5" id="KW-0547">Nucleotide-binding</keyword>
<dbReference type="PANTHER" id="PTHR24223:SF399">
    <property type="entry name" value="ABC TRANSPORTER ATNG"/>
    <property type="match status" value="1"/>
</dbReference>
<keyword evidence="6" id="KW-0067">ATP-binding</keyword>
<evidence type="ECO:0000256" key="8">
    <source>
        <dbReference type="ARBA" id="ARBA00023136"/>
    </source>
</evidence>
<dbReference type="RefSeq" id="XP_044682338.1">
    <property type="nucleotide sequence ID" value="XM_044823847.1"/>
</dbReference>
<feature type="domain" description="ABC transporter" evidence="10">
    <location>
        <begin position="9"/>
        <end position="257"/>
    </location>
</feature>
<evidence type="ECO:0000313" key="12">
    <source>
        <dbReference type="EMBL" id="KAG9503338.1"/>
    </source>
</evidence>
<dbReference type="AlphaFoldDB" id="A0A9P8DK41"/>
<keyword evidence="8 9" id="KW-0472">Membrane</keyword>
<comment type="subcellular location">
    <subcellularLocation>
        <location evidence="1">Cell membrane</location>
        <topology evidence="1">Multi-pass membrane protein</topology>
    </subcellularLocation>
</comment>